<keyword evidence="1" id="KW-0472">Membrane</keyword>
<name>A0ABV0J0M2_9NEIS</name>
<protein>
    <submittedName>
        <fullName evidence="2">Uncharacterized protein</fullName>
    </submittedName>
</protein>
<sequence>MALESGGLTPWVGVIGVAVGFGLSLFKDIGRAAWNFWRGRSREAILLRAHLDRLVNECVSAAFDDGYVWRPPDREPELTTNFPKFDPFSLDVSWSLLSAGLVSEIFALQHELARLEETIAAYSWDLTDYEELSIPIRQYGCARIGMRASAARMKLEKEARLPALNSMFYSDDDCSRLRGQVDKLGAKIKSRAPGSFKL</sequence>
<accession>A0ABV0J0M2</accession>
<keyword evidence="3" id="KW-1185">Reference proteome</keyword>
<comment type="caution">
    <text evidence="2">The sequence shown here is derived from an EMBL/GenBank/DDBJ whole genome shotgun (WGS) entry which is preliminary data.</text>
</comment>
<proteinExistence type="predicted"/>
<dbReference type="Proteomes" id="UP001462502">
    <property type="component" value="Unassembled WGS sequence"/>
</dbReference>
<gene>
    <name evidence="2" type="ORF">ABI908_23595</name>
</gene>
<evidence type="ECO:0000313" key="3">
    <source>
        <dbReference type="Proteomes" id="UP001462502"/>
    </source>
</evidence>
<evidence type="ECO:0000256" key="1">
    <source>
        <dbReference type="SAM" id="Phobius"/>
    </source>
</evidence>
<feature type="transmembrane region" description="Helical" evidence="1">
    <location>
        <begin position="6"/>
        <end position="26"/>
    </location>
</feature>
<reference evidence="2 3" key="1">
    <citation type="submission" date="2024-05" db="EMBL/GenBank/DDBJ databases">
        <authorList>
            <person name="De Oliveira J.P."/>
            <person name="Noriler S.A."/>
            <person name="De Oliveira A.G."/>
            <person name="Sipoli D.S."/>
        </authorList>
    </citation>
    <scope>NUCLEOTIDE SEQUENCE [LARGE SCALE GENOMIC DNA]</scope>
    <source>
        <strain evidence="2 3">LABIM192</strain>
    </source>
</reference>
<dbReference type="RefSeq" id="WP_347938054.1">
    <property type="nucleotide sequence ID" value="NZ_JBDXMI010000007.1"/>
</dbReference>
<organism evidence="2 3">
    <name type="scientific">Chromobacterium phragmitis</name>
    <dbReference type="NCBI Taxonomy" id="2202141"/>
    <lineage>
        <taxon>Bacteria</taxon>
        <taxon>Pseudomonadati</taxon>
        <taxon>Pseudomonadota</taxon>
        <taxon>Betaproteobacteria</taxon>
        <taxon>Neisseriales</taxon>
        <taxon>Chromobacteriaceae</taxon>
        <taxon>Chromobacterium</taxon>
    </lineage>
</organism>
<evidence type="ECO:0000313" key="2">
    <source>
        <dbReference type="EMBL" id="MEO9387082.1"/>
    </source>
</evidence>
<keyword evidence="1" id="KW-1133">Transmembrane helix</keyword>
<dbReference type="EMBL" id="JBDXMI010000007">
    <property type="protein sequence ID" value="MEO9387082.1"/>
    <property type="molecule type" value="Genomic_DNA"/>
</dbReference>
<keyword evidence="1" id="KW-0812">Transmembrane</keyword>